<dbReference type="InterPro" id="IPR000073">
    <property type="entry name" value="AB_hydrolase_1"/>
</dbReference>
<dbReference type="InterPro" id="IPR029058">
    <property type="entry name" value="AB_hydrolase_fold"/>
</dbReference>
<name>A0A1W9KX61_9BURK</name>
<evidence type="ECO:0000313" key="4">
    <source>
        <dbReference type="Proteomes" id="UP000192505"/>
    </source>
</evidence>
<protein>
    <recommendedName>
        <fullName evidence="2">AB hydrolase-1 domain-containing protein</fullName>
    </recommendedName>
</protein>
<evidence type="ECO:0000259" key="2">
    <source>
        <dbReference type="Pfam" id="PF12697"/>
    </source>
</evidence>
<feature type="transmembrane region" description="Helical" evidence="1">
    <location>
        <begin position="37"/>
        <end position="59"/>
    </location>
</feature>
<feature type="transmembrane region" description="Helical" evidence="1">
    <location>
        <begin position="6"/>
        <end position="25"/>
    </location>
</feature>
<evidence type="ECO:0000313" key="3">
    <source>
        <dbReference type="EMBL" id="OQW89239.1"/>
    </source>
</evidence>
<keyword evidence="1" id="KW-0472">Membrane</keyword>
<keyword evidence="1" id="KW-1133">Transmembrane helix</keyword>
<proteinExistence type="predicted"/>
<dbReference type="AlphaFoldDB" id="A0A1W9KX61"/>
<dbReference type="EMBL" id="MTEI01000002">
    <property type="protein sequence ID" value="OQW89239.1"/>
    <property type="molecule type" value="Genomic_DNA"/>
</dbReference>
<dbReference type="SUPFAM" id="SSF53474">
    <property type="entry name" value="alpha/beta-Hydrolases"/>
    <property type="match status" value="1"/>
</dbReference>
<gene>
    <name evidence="3" type="ORF">BWK72_04650</name>
</gene>
<keyword evidence="1" id="KW-0812">Transmembrane</keyword>
<comment type="caution">
    <text evidence="3">The sequence shown here is derived from an EMBL/GenBank/DDBJ whole genome shotgun (WGS) entry which is preliminary data.</text>
</comment>
<organism evidence="3 4">
    <name type="scientific">Rhodoferax ferrireducens</name>
    <dbReference type="NCBI Taxonomy" id="192843"/>
    <lineage>
        <taxon>Bacteria</taxon>
        <taxon>Pseudomonadati</taxon>
        <taxon>Pseudomonadota</taxon>
        <taxon>Betaproteobacteria</taxon>
        <taxon>Burkholderiales</taxon>
        <taxon>Comamonadaceae</taxon>
        <taxon>Rhodoferax</taxon>
    </lineage>
</organism>
<dbReference type="PANTHER" id="PTHR37946:SF1">
    <property type="entry name" value="SLL1969 PROTEIN"/>
    <property type="match status" value="1"/>
</dbReference>
<dbReference type="Pfam" id="PF12697">
    <property type="entry name" value="Abhydrolase_6"/>
    <property type="match status" value="1"/>
</dbReference>
<sequence>MLALLLRGLYLFQLMTGALLGTYLAMLSAEQGTGVIALLWVPLTAALLPLVTQFLVILTSMLLSRTPGLGMAWWGLIWREFSSAVIIFMLRQPWPRQPNTVLLPPGGAPRRDQVPVVLVHGYVCNHRVWDTLTQALHSAGHPVIAVDLEPVFGSIDDYAPVLESAVTRLMAQTGAKQVALVGHSMGGLAIRAWLRSLKGGQLKRVARVITLGSPHQGTNITHGAPTLNGRQMLFQSDWVQALARSEDDQRRALMHIALNLNDNICIPQRQQVLPGVPVTEFHGIGHLEMCLNPKVINWTCQQLSSLAPKGRPA</sequence>
<reference evidence="3 4" key="1">
    <citation type="submission" date="2017-01" db="EMBL/GenBank/DDBJ databases">
        <title>Novel large sulfur bacteria in the metagenomes of groundwater-fed chemosynthetic microbial mats in the Lake Huron basin.</title>
        <authorList>
            <person name="Sharrar A.M."/>
            <person name="Flood B.E."/>
            <person name="Bailey J.V."/>
            <person name="Jones D.S."/>
            <person name="Biddanda B."/>
            <person name="Ruberg S.A."/>
            <person name="Marcus D.N."/>
            <person name="Dick G.J."/>
        </authorList>
    </citation>
    <scope>NUCLEOTIDE SEQUENCE [LARGE SCALE GENOMIC DNA]</scope>
    <source>
        <strain evidence="3">A7</strain>
    </source>
</reference>
<dbReference type="Gene3D" id="3.40.50.1820">
    <property type="entry name" value="alpha/beta hydrolase"/>
    <property type="match status" value="1"/>
</dbReference>
<evidence type="ECO:0000256" key="1">
    <source>
        <dbReference type="SAM" id="Phobius"/>
    </source>
</evidence>
<feature type="domain" description="AB hydrolase-1" evidence="2">
    <location>
        <begin position="116"/>
        <end position="242"/>
    </location>
</feature>
<dbReference type="Proteomes" id="UP000192505">
    <property type="component" value="Unassembled WGS sequence"/>
</dbReference>
<accession>A0A1W9KX61</accession>
<dbReference type="PANTHER" id="PTHR37946">
    <property type="entry name" value="SLL1969 PROTEIN"/>
    <property type="match status" value="1"/>
</dbReference>